<evidence type="ECO:0000256" key="5">
    <source>
        <dbReference type="PROSITE-ProRule" id="PRU00555"/>
    </source>
</evidence>
<keyword evidence="2 5" id="KW-0378">Hydrolase</keyword>
<keyword evidence="10" id="KW-1185">Reference proteome</keyword>
<feature type="compositionally biased region" description="Basic and acidic residues" evidence="7">
    <location>
        <begin position="663"/>
        <end position="675"/>
    </location>
</feature>
<dbReference type="GO" id="GO:0004622">
    <property type="term" value="F:phosphatidylcholine lysophospholipase activity"/>
    <property type="evidence" value="ECO:0007669"/>
    <property type="project" value="UniProtKB-EC"/>
</dbReference>
<evidence type="ECO:0000256" key="2">
    <source>
        <dbReference type="ARBA" id="ARBA00022801"/>
    </source>
</evidence>
<feature type="compositionally biased region" description="Polar residues" evidence="7">
    <location>
        <begin position="676"/>
        <end position="689"/>
    </location>
</feature>
<dbReference type="Gene3D" id="3.40.1090.10">
    <property type="entry name" value="Cytosolic phospholipase A2 catalytic domain"/>
    <property type="match status" value="1"/>
</dbReference>
<comment type="catalytic activity">
    <reaction evidence="6">
        <text>a 1-acyl-sn-glycero-3-phosphocholine + H2O = sn-glycerol 3-phosphocholine + a fatty acid + H(+)</text>
        <dbReference type="Rhea" id="RHEA:15177"/>
        <dbReference type="ChEBI" id="CHEBI:15377"/>
        <dbReference type="ChEBI" id="CHEBI:15378"/>
        <dbReference type="ChEBI" id="CHEBI:16870"/>
        <dbReference type="ChEBI" id="CHEBI:28868"/>
        <dbReference type="ChEBI" id="CHEBI:58168"/>
        <dbReference type="EC" id="3.1.1.5"/>
    </reaction>
</comment>
<dbReference type="PROSITE" id="PS51210">
    <property type="entry name" value="PLA2C"/>
    <property type="match status" value="1"/>
</dbReference>
<dbReference type="InterPro" id="IPR016035">
    <property type="entry name" value="Acyl_Trfase/lysoPLipase"/>
</dbReference>
<accession>A0A2K1QPG1</accession>
<proteinExistence type="inferred from homology"/>
<feature type="compositionally biased region" description="Low complexity" evidence="7">
    <location>
        <begin position="650"/>
        <end position="662"/>
    </location>
</feature>
<gene>
    <name evidence="9" type="ORF">CAC42_4951</name>
</gene>
<dbReference type="OrthoDB" id="6121437at2759"/>
<feature type="region of interest" description="Disordered" evidence="7">
    <location>
        <begin position="103"/>
        <end position="150"/>
    </location>
</feature>
<protein>
    <recommendedName>
        <fullName evidence="6">Lysophospholipase</fullName>
        <ecNumber evidence="6">3.1.1.5</ecNumber>
    </recommendedName>
</protein>
<keyword evidence="3 5" id="KW-0442">Lipid degradation</keyword>
<dbReference type="GO" id="GO:0004623">
    <property type="term" value="F:phospholipase A2 activity"/>
    <property type="evidence" value="ECO:0007669"/>
    <property type="project" value="TreeGrafter"/>
</dbReference>
<name>A0A2K1QPG1_9PEZI</name>
<evidence type="ECO:0000256" key="4">
    <source>
        <dbReference type="ARBA" id="ARBA00023098"/>
    </source>
</evidence>
<evidence type="ECO:0000259" key="8">
    <source>
        <dbReference type="PROSITE" id="PS51210"/>
    </source>
</evidence>
<comment type="similarity">
    <text evidence="1 6">Belongs to the lysophospholipase family.</text>
</comment>
<dbReference type="SMART" id="SM00022">
    <property type="entry name" value="PLAc"/>
    <property type="match status" value="1"/>
</dbReference>
<feature type="compositionally biased region" description="Polar residues" evidence="7">
    <location>
        <begin position="135"/>
        <end position="144"/>
    </location>
</feature>
<evidence type="ECO:0000313" key="10">
    <source>
        <dbReference type="Proteomes" id="UP000243797"/>
    </source>
</evidence>
<dbReference type="CDD" id="cd00147">
    <property type="entry name" value="cPLA2_like"/>
    <property type="match status" value="1"/>
</dbReference>
<evidence type="ECO:0000256" key="6">
    <source>
        <dbReference type="RuleBase" id="RU362103"/>
    </source>
</evidence>
<dbReference type="EMBL" id="NKHZ01000055">
    <property type="protein sequence ID" value="PNS16987.1"/>
    <property type="molecule type" value="Genomic_DNA"/>
</dbReference>
<dbReference type="Proteomes" id="UP000243797">
    <property type="component" value="Unassembled WGS sequence"/>
</dbReference>
<evidence type="ECO:0000256" key="1">
    <source>
        <dbReference type="ARBA" id="ARBA00008780"/>
    </source>
</evidence>
<sequence length="833" mass="92309">MRYRGAAQSLLSRKVAYNRGKSHVQTRFTSAGGNSGTANSSNSRHPSNTLRWLGWTFGVASPVLFCACQNTLPTKPLLLDSGNAPDRTFGFFSLFQANDAHGKDDAFKSSETSSKSQAPPPQTRLKDGKAHDGDSTTIGSQSSEDGSKKDFLSSLKSSLPGFDVSEIGDKIGDMILPDWFKVLPGFIRKLQSELSMAPGSLAEEIWREAHDPEVNPEIVWDANVRISRELCTDEQRFLQRRKHHVREALAKYLHVPLEEIHPDDVPTIAICGSGGGLRAMVAGTSSLLSTGESGLFDCATYTAGVSGSCWLQTLFYSSIGRQDHSRMIEHLKHRLGIHIAFPPAALSLISQAPTNKYLLSGVVEKYKGLPEADFGLVDIYGLLLAARLMVPKGDLSIDYYDMKVSDQSRYVDHGAYPLPIYTAVRHEIPDDAVPAADKEALKEQAKKEAWFQWFEWTPYEFFCEELEAGIPTYAVGRNFDRGRSVWRENGLVLPELRLPVLMGIWGSAFCATLSHYYKEIRPIMKGLAGFGGIDELIAEKNEDLIKLHPIDPATIPNFAKGMKEFLPSTCPESIHNASHLQLMDAGMSNNLPIYPLLRPGRDVDIIIAFDASADVKKDNWLKVTDGYVRQRGIRGWPMGSGWPSEEETSSEAAAELEQASAHSAEEAEAKVERAQAQDQGTGTGSSTKSKPGLGYCTVWCGTKEERQESDEPPPSKMVEEDWQLMEPDAGVTVVYFPLLPNGKVPGVDPQTSDFLSTWNFVYSPEEIDKVVALARANFEAGKEQTRRTVKAVWERKRKQRLERDQTNRDSRWALNLAKARAKGRYGDQGDHFS</sequence>
<keyword evidence="4 5" id="KW-0443">Lipid metabolism</keyword>
<dbReference type="AlphaFoldDB" id="A0A2K1QPG1"/>
<feature type="compositionally biased region" description="Basic and acidic residues" evidence="7">
    <location>
        <begin position="124"/>
        <end position="134"/>
    </location>
</feature>
<feature type="domain" description="PLA2c" evidence="8">
    <location>
        <begin position="216"/>
        <end position="826"/>
    </location>
</feature>
<comment type="caution">
    <text evidence="9">The sequence shown here is derived from an EMBL/GenBank/DDBJ whole genome shotgun (WGS) entry which is preliminary data.</text>
</comment>
<dbReference type="EC" id="3.1.1.5" evidence="6"/>
<feature type="region of interest" description="Disordered" evidence="7">
    <location>
        <begin position="634"/>
        <end position="689"/>
    </location>
</feature>
<dbReference type="InterPro" id="IPR002642">
    <property type="entry name" value="LysoPLipase_cat_dom"/>
</dbReference>
<evidence type="ECO:0000256" key="3">
    <source>
        <dbReference type="ARBA" id="ARBA00022963"/>
    </source>
</evidence>
<dbReference type="PANTHER" id="PTHR10728:SF40">
    <property type="entry name" value="PATATIN FAMILY PROTEIN"/>
    <property type="match status" value="1"/>
</dbReference>
<reference evidence="9 10" key="1">
    <citation type="submission" date="2017-06" db="EMBL/GenBank/DDBJ databases">
        <title>Draft genome sequence of a variant of Elsinoe murrayae.</title>
        <authorList>
            <person name="Cheng Q."/>
        </authorList>
    </citation>
    <scope>NUCLEOTIDE SEQUENCE [LARGE SCALE GENOMIC DNA]</scope>
    <source>
        <strain evidence="9 10">CQ-2017a</strain>
    </source>
</reference>
<dbReference type="GO" id="GO:0046475">
    <property type="term" value="P:glycerophospholipid catabolic process"/>
    <property type="evidence" value="ECO:0007669"/>
    <property type="project" value="TreeGrafter"/>
</dbReference>
<evidence type="ECO:0000313" key="9">
    <source>
        <dbReference type="EMBL" id="PNS16987.1"/>
    </source>
</evidence>
<organism evidence="9 10">
    <name type="scientific">Sphaceloma murrayae</name>
    <dbReference type="NCBI Taxonomy" id="2082308"/>
    <lineage>
        <taxon>Eukaryota</taxon>
        <taxon>Fungi</taxon>
        <taxon>Dikarya</taxon>
        <taxon>Ascomycota</taxon>
        <taxon>Pezizomycotina</taxon>
        <taxon>Dothideomycetes</taxon>
        <taxon>Dothideomycetidae</taxon>
        <taxon>Myriangiales</taxon>
        <taxon>Elsinoaceae</taxon>
        <taxon>Sphaceloma</taxon>
    </lineage>
</organism>
<dbReference type="GO" id="GO:0005829">
    <property type="term" value="C:cytosol"/>
    <property type="evidence" value="ECO:0007669"/>
    <property type="project" value="TreeGrafter"/>
</dbReference>
<dbReference type="Pfam" id="PF01735">
    <property type="entry name" value="PLA2_B"/>
    <property type="match status" value="1"/>
</dbReference>
<dbReference type="STRING" id="2082308.A0A2K1QPG1"/>
<dbReference type="InParanoid" id="A0A2K1QPG1"/>
<evidence type="ECO:0000256" key="7">
    <source>
        <dbReference type="SAM" id="MobiDB-lite"/>
    </source>
</evidence>
<dbReference type="PANTHER" id="PTHR10728">
    <property type="entry name" value="CYTOSOLIC PHOSPHOLIPASE A2"/>
    <property type="match status" value="1"/>
</dbReference>
<dbReference type="SUPFAM" id="SSF52151">
    <property type="entry name" value="FabD/lysophospholipase-like"/>
    <property type="match status" value="1"/>
</dbReference>